<name>A0A8J3R1J0_9ACTN</name>
<keyword evidence="1" id="KW-0805">Transcription regulation</keyword>
<dbReference type="Pfam" id="PF02311">
    <property type="entry name" value="AraC_binding"/>
    <property type="match status" value="1"/>
</dbReference>
<dbReference type="PRINTS" id="PR00032">
    <property type="entry name" value="HTHARAC"/>
</dbReference>
<dbReference type="InterPro" id="IPR050204">
    <property type="entry name" value="AraC_XylS_family_regulators"/>
</dbReference>
<dbReference type="PROSITE" id="PS01124">
    <property type="entry name" value="HTH_ARAC_FAMILY_2"/>
    <property type="match status" value="1"/>
</dbReference>
<dbReference type="AlphaFoldDB" id="A0A8J3R1J0"/>
<evidence type="ECO:0000256" key="2">
    <source>
        <dbReference type="ARBA" id="ARBA00023125"/>
    </source>
</evidence>
<dbReference type="Pfam" id="PF12833">
    <property type="entry name" value="HTH_18"/>
    <property type="match status" value="1"/>
</dbReference>
<dbReference type="InterPro" id="IPR018060">
    <property type="entry name" value="HTH_AraC"/>
</dbReference>
<dbReference type="InterPro" id="IPR014710">
    <property type="entry name" value="RmlC-like_jellyroll"/>
</dbReference>
<keyword evidence="7" id="KW-1185">Reference proteome</keyword>
<accession>A0A8J3R1J0</accession>
<dbReference type="GO" id="GO:0043565">
    <property type="term" value="F:sequence-specific DNA binding"/>
    <property type="evidence" value="ECO:0007669"/>
    <property type="project" value="InterPro"/>
</dbReference>
<dbReference type="Gene3D" id="1.10.10.60">
    <property type="entry name" value="Homeodomain-like"/>
    <property type="match status" value="1"/>
</dbReference>
<reference evidence="6" key="1">
    <citation type="submission" date="2021-01" db="EMBL/GenBank/DDBJ databases">
        <title>Whole genome shotgun sequence of Rugosimonospora africana NBRC 104875.</title>
        <authorList>
            <person name="Komaki H."/>
            <person name="Tamura T."/>
        </authorList>
    </citation>
    <scope>NUCLEOTIDE SEQUENCE</scope>
    <source>
        <strain evidence="6">NBRC 104875</strain>
    </source>
</reference>
<dbReference type="Gene3D" id="2.60.120.10">
    <property type="entry name" value="Jelly Rolls"/>
    <property type="match status" value="1"/>
</dbReference>
<dbReference type="InterPro" id="IPR037923">
    <property type="entry name" value="HTH-like"/>
</dbReference>
<dbReference type="GO" id="GO:0003700">
    <property type="term" value="F:DNA-binding transcription factor activity"/>
    <property type="evidence" value="ECO:0007669"/>
    <property type="project" value="InterPro"/>
</dbReference>
<evidence type="ECO:0000256" key="3">
    <source>
        <dbReference type="ARBA" id="ARBA00023159"/>
    </source>
</evidence>
<dbReference type="InterPro" id="IPR018062">
    <property type="entry name" value="HTH_AraC-typ_CS"/>
</dbReference>
<dbReference type="PANTHER" id="PTHR46796">
    <property type="entry name" value="HTH-TYPE TRANSCRIPTIONAL ACTIVATOR RHAS-RELATED"/>
    <property type="match status" value="1"/>
</dbReference>
<evidence type="ECO:0000313" key="6">
    <source>
        <dbReference type="EMBL" id="GIH20099.1"/>
    </source>
</evidence>
<dbReference type="SUPFAM" id="SSF51215">
    <property type="entry name" value="Regulatory protein AraC"/>
    <property type="match status" value="1"/>
</dbReference>
<dbReference type="InterPro" id="IPR003313">
    <property type="entry name" value="AraC-bd"/>
</dbReference>
<gene>
    <name evidence="6" type="ORF">Raf01_82710</name>
</gene>
<feature type="domain" description="HTH araC/xylS-type" evidence="5">
    <location>
        <begin position="179"/>
        <end position="277"/>
    </location>
</feature>
<dbReference type="PROSITE" id="PS00041">
    <property type="entry name" value="HTH_ARAC_FAMILY_1"/>
    <property type="match status" value="1"/>
</dbReference>
<dbReference type="InterPro" id="IPR020449">
    <property type="entry name" value="Tscrpt_reg_AraC-type_HTH"/>
</dbReference>
<evidence type="ECO:0000313" key="7">
    <source>
        <dbReference type="Proteomes" id="UP000642748"/>
    </source>
</evidence>
<keyword evidence="3" id="KW-0010">Activator</keyword>
<evidence type="ECO:0000256" key="1">
    <source>
        <dbReference type="ARBA" id="ARBA00023015"/>
    </source>
</evidence>
<evidence type="ECO:0000259" key="5">
    <source>
        <dbReference type="PROSITE" id="PS01124"/>
    </source>
</evidence>
<keyword evidence="4" id="KW-0804">Transcription</keyword>
<dbReference type="Proteomes" id="UP000642748">
    <property type="component" value="Unassembled WGS sequence"/>
</dbReference>
<dbReference type="InterPro" id="IPR009057">
    <property type="entry name" value="Homeodomain-like_sf"/>
</dbReference>
<comment type="caution">
    <text evidence="6">The sequence shown here is derived from an EMBL/GenBank/DDBJ whole genome shotgun (WGS) entry which is preliminary data.</text>
</comment>
<dbReference type="SUPFAM" id="SSF46689">
    <property type="entry name" value="Homeodomain-like"/>
    <property type="match status" value="1"/>
</dbReference>
<sequence>MRPTVEFIAPDAGRDWVFHARSGDAFDFSWHAHDFYELTVIAAGRGRRFTGDSASPYGPGDVALFGPRLPHTYASARRDGPHLAYVAQFPGSLVDGLVGGAEFGALRSLLRASARGVTDAAPGQSWVRAARRLAGLDGARQTVGLFDLLVRLAESRSTVTLASAGSARPVAPARARALNAVVRYVDERFRQPVTRDGVAAEVSMSPSSVSRLVRDQLGTTLTGYVTSVRVAAAARALVDSDRSVAGIAHDCGFANLANFNRQFRRAQGMTPTDYRRAFTGTAGR</sequence>
<keyword evidence="2" id="KW-0238">DNA-binding</keyword>
<organism evidence="6 7">
    <name type="scientific">Rugosimonospora africana</name>
    <dbReference type="NCBI Taxonomy" id="556532"/>
    <lineage>
        <taxon>Bacteria</taxon>
        <taxon>Bacillati</taxon>
        <taxon>Actinomycetota</taxon>
        <taxon>Actinomycetes</taxon>
        <taxon>Micromonosporales</taxon>
        <taxon>Micromonosporaceae</taxon>
        <taxon>Rugosimonospora</taxon>
    </lineage>
</organism>
<dbReference type="RefSeq" id="WP_203923538.1">
    <property type="nucleotide sequence ID" value="NZ_BONZ01000089.1"/>
</dbReference>
<evidence type="ECO:0000256" key="4">
    <source>
        <dbReference type="ARBA" id="ARBA00023163"/>
    </source>
</evidence>
<proteinExistence type="predicted"/>
<dbReference type="SMART" id="SM00342">
    <property type="entry name" value="HTH_ARAC"/>
    <property type="match status" value="1"/>
</dbReference>
<dbReference type="EMBL" id="BONZ01000089">
    <property type="protein sequence ID" value="GIH20099.1"/>
    <property type="molecule type" value="Genomic_DNA"/>
</dbReference>
<protein>
    <submittedName>
        <fullName evidence="6">AraC family transcriptional regulator</fullName>
    </submittedName>
</protein>